<gene>
    <name evidence="1" type="ORF">FB45DRAFT_1040292</name>
</gene>
<comment type="caution">
    <text evidence="1">The sequence shown here is derived from an EMBL/GenBank/DDBJ whole genome shotgun (WGS) entry which is preliminary data.</text>
</comment>
<evidence type="ECO:0000313" key="1">
    <source>
        <dbReference type="EMBL" id="KAJ7607318.1"/>
    </source>
</evidence>
<protein>
    <submittedName>
        <fullName evidence="1">Uncharacterized protein</fullName>
    </submittedName>
</protein>
<evidence type="ECO:0000313" key="2">
    <source>
        <dbReference type="Proteomes" id="UP001221142"/>
    </source>
</evidence>
<dbReference type="Proteomes" id="UP001221142">
    <property type="component" value="Unassembled WGS sequence"/>
</dbReference>
<name>A0AAD7FAH1_9AGAR</name>
<organism evidence="1 2">
    <name type="scientific">Roridomyces roridus</name>
    <dbReference type="NCBI Taxonomy" id="1738132"/>
    <lineage>
        <taxon>Eukaryota</taxon>
        <taxon>Fungi</taxon>
        <taxon>Dikarya</taxon>
        <taxon>Basidiomycota</taxon>
        <taxon>Agaricomycotina</taxon>
        <taxon>Agaricomycetes</taxon>
        <taxon>Agaricomycetidae</taxon>
        <taxon>Agaricales</taxon>
        <taxon>Marasmiineae</taxon>
        <taxon>Mycenaceae</taxon>
        <taxon>Roridomyces</taxon>
    </lineage>
</organism>
<reference evidence="1" key="1">
    <citation type="submission" date="2023-03" db="EMBL/GenBank/DDBJ databases">
        <title>Massive genome expansion in bonnet fungi (Mycena s.s.) driven by repeated elements and novel gene families across ecological guilds.</title>
        <authorList>
            <consortium name="Lawrence Berkeley National Laboratory"/>
            <person name="Harder C.B."/>
            <person name="Miyauchi S."/>
            <person name="Viragh M."/>
            <person name="Kuo A."/>
            <person name="Thoen E."/>
            <person name="Andreopoulos B."/>
            <person name="Lu D."/>
            <person name="Skrede I."/>
            <person name="Drula E."/>
            <person name="Henrissat B."/>
            <person name="Morin E."/>
            <person name="Kohler A."/>
            <person name="Barry K."/>
            <person name="LaButti K."/>
            <person name="Morin E."/>
            <person name="Salamov A."/>
            <person name="Lipzen A."/>
            <person name="Mereny Z."/>
            <person name="Hegedus B."/>
            <person name="Baldrian P."/>
            <person name="Stursova M."/>
            <person name="Weitz H."/>
            <person name="Taylor A."/>
            <person name="Grigoriev I.V."/>
            <person name="Nagy L.G."/>
            <person name="Martin F."/>
            <person name="Kauserud H."/>
        </authorList>
    </citation>
    <scope>NUCLEOTIDE SEQUENCE</scope>
    <source>
        <strain evidence="1">9284</strain>
    </source>
</reference>
<accession>A0AAD7FAH1</accession>
<dbReference type="PANTHER" id="PTHR33129">
    <property type="entry name" value="PROTEIN KINASE DOMAIN-CONTAINING PROTEIN-RELATED"/>
    <property type="match status" value="1"/>
</dbReference>
<proteinExistence type="predicted"/>
<dbReference type="InterPro" id="IPR052980">
    <property type="entry name" value="Crinkler_effector"/>
</dbReference>
<sequence length="571" mass="65125">MASNSDTLTQFAHLSPTEPFSILQKLLWPTGDPPAGPTLHGPECRGLSPYIDTYNTNDPSSTIDYIDLKKHPGLRVHGLTSVDTLIVRRSYVEFLAEVEEGYRFYVTGERGIGEYPPPSLPFTLRSYINLGKSVGASYFLLHLLACGQSVFFVPEPDVICYFSDSGVQVLRERYADSYMSTRPTKDAARKSWVLLAVDAVQYPEWYPHWWIALGVGLVYTALLKDEPKHWFTTQFVADIRVMQPWSAEEKEALSAECSLAHALLWPTDSDSDRLTPYIHSHLNARYLDIALQPQLEVHKLQLQKYIIQDEYDNFLAELLQRGTGRFFLTGHPGIGKSVGAVYFLFRLIAMGQPVFFLPNAHEILSISESGVQILRGPGYSEYLSIESVKDLIRKSWVLVDVDNAFNWIPDHWIRRAKFVVWTAALDKHRMHHFKNQIEAETWVMKPWSLEEIDAYTSLTNRDPQAVLARLHRVGPVARDLFSTGVLLFNRAADRFSLVKAKAIKNASHRMFLLKPGEVHVHDSPGNWTVKIERTEFSIDFLSDFVRQRAQKERQGLEDFRVGQVLRAFGVN</sequence>
<dbReference type="AlphaFoldDB" id="A0AAD7FAH1"/>
<keyword evidence="2" id="KW-1185">Reference proteome</keyword>
<dbReference type="EMBL" id="JARKIF010000050">
    <property type="protein sequence ID" value="KAJ7607318.1"/>
    <property type="molecule type" value="Genomic_DNA"/>
</dbReference>